<evidence type="ECO:0000256" key="1">
    <source>
        <dbReference type="SAM" id="MobiDB-lite"/>
    </source>
</evidence>
<sequence length="109" mass="11181">MAANKERVCPSGTPLGHMNGFPPTVYPFAFSSSIRGSPPFEVLTSAGYFRGFPTDLPKEMASLSLPRGTDIAAGHNEPDIAALAGGAGGCSPPKGQQRLPVKAPAPQGC</sequence>
<accession>M7BID4</accession>
<dbReference type="Proteomes" id="UP000031443">
    <property type="component" value="Unassembled WGS sequence"/>
</dbReference>
<dbReference type="EMBL" id="KB523361">
    <property type="protein sequence ID" value="EMP36954.1"/>
    <property type="molecule type" value="Genomic_DNA"/>
</dbReference>
<organism evidence="2 3">
    <name type="scientific">Chelonia mydas</name>
    <name type="common">Green sea-turtle</name>
    <name type="synonym">Chelonia agassizi</name>
    <dbReference type="NCBI Taxonomy" id="8469"/>
    <lineage>
        <taxon>Eukaryota</taxon>
        <taxon>Metazoa</taxon>
        <taxon>Chordata</taxon>
        <taxon>Craniata</taxon>
        <taxon>Vertebrata</taxon>
        <taxon>Euteleostomi</taxon>
        <taxon>Archelosauria</taxon>
        <taxon>Testudinata</taxon>
        <taxon>Testudines</taxon>
        <taxon>Cryptodira</taxon>
        <taxon>Durocryptodira</taxon>
        <taxon>Americhelydia</taxon>
        <taxon>Chelonioidea</taxon>
        <taxon>Cheloniidae</taxon>
        <taxon>Chelonia</taxon>
    </lineage>
</organism>
<proteinExistence type="predicted"/>
<dbReference type="AlphaFoldDB" id="M7BID4"/>
<dbReference type="STRING" id="8469.M7BID4"/>
<feature type="region of interest" description="Disordered" evidence="1">
    <location>
        <begin position="84"/>
        <end position="109"/>
    </location>
</feature>
<gene>
    <name evidence="2" type="ORF">UY3_05851</name>
</gene>
<evidence type="ECO:0000313" key="2">
    <source>
        <dbReference type="EMBL" id="EMP36954.1"/>
    </source>
</evidence>
<evidence type="ECO:0000313" key="3">
    <source>
        <dbReference type="Proteomes" id="UP000031443"/>
    </source>
</evidence>
<keyword evidence="3" id="KW-1185">Reference proteome</keyword>
<reference evidence="3" key="1">
    <citation type="journal article" date="2013" name="Nat. Genet.">
        <title>The draft genomes of soft-shell turtle and green sea turtle yield insights into the development and evolution of the turtle-specific body plan.</title>
        <authorList>
            <person name="Wang Z."/>
            <person name="Pascual-Anaya J."/>
            <person name="Zadissa A."/>
            <person name="Li W."/>
            <person name="Niimura Y."/>
            <person name="Huang Z."/>
            <person name="Li C."/>
            <person name="White S."/>
            <person name="Xiong Z."/>
            <person name="Fang D."/>
            <person name="Wang B."/>
            <person name="Ming Y."/>
            <person name="Chen Y."/>
            <person name="Zheng Y."/>
            <person name="Kuraku S."/>
            <person name="Pignatelli M."/>
            <person name="Herrero J."/>
            <person name="Beal K."/>
            <person name="Nozawa M."/>
            <person name="Li Q."/>
            <person name="Wang J."/>
            <person name="Zhang H."/>
            <person name="Yu L."/>
            <person name="Shigenobu S."/>
            <person name="Wang J."/>
            <person name="Liu J."/>
            <person name="Flicek P."/>
            <person name="Searle S."/>
            <person name="Wang J."/>
            <person name="Kuratani S."/>
            <person name="Yin Y."/>
            <person name="Aken B."/>
            <person name="Zhang G."/>
            <person name="Irie N."/>
        </authorList>
    </citation>
    <scope>NUCLEOTIDE SEQUENCE [LARGE SCALE GENOMIC DNA]</scope>
</reference>
<protein>
    <submittedName>
        <fullName evidence="2">Retinoic acid receptor gamma</fullName>
    </submittedName>
</protein>
<name>M7BID4_CHEMY</name>
<keyword evidence="2" id="KW-0675">Receptor</keyword>